<dbReference type="AlphaFoldDB" id="A0A067MHW9"/>
<organism evidence="2 3">
    <name type="scientific">Botryobasidium botryosum (strain FD-172 SS1)</name>
    <dbReference type="NCBI Taxonomy" id="930990"/>
    <lineage>
        <taxon>Eukaryota</taxon>
        <taxon>Fungi</taxon>
        <taxon>Dikarya</taxon>
        <taxon>Basidiomycota</taxon>
        <taxon>Agaricomycotina</taxon>
        <taxon>Agaricomycetes</taxon>
        <taxon>Cantharellales</taxon>
        <taxon>Botryobasidiaceae</taxon>
        <taxon>Botryobasidium</taxon>
    </lineage>
</organism>
<evidence type="ECO:0000313" key="3">
    <source>
        <dbReference type="Proteomes" id="UP000027195"/>
    </source>
</evidence>
<dbReference type="OrthoDB" id="3261222at2759"/>
<accession>A0A067MHW9</accession>
<sequence length="213" mass="24083">MFDIAMFQLVHFISPHSTKCALVPITICKQTIATATQAKDLSVILNCTLSWKQHIKSTYAKTLKAMLAVNRLAHPLFGMPHKYMRWLYCGIILLKMEYGLALTEHTRCPQQLETHGSVSHHKKLNKVQNITAHLITGGFKSTNIEALLYHANLPPLHIHFDASVYYKVTRLRTLPLPTLLLPWSPEWSLSTTSNLTAPPPQHAPSLPQPMKTY</sequence>
<feature type="compositionally biased region" description="Low complexity" evidence="1">
    <location>
        <begin position="203"/>
        <end position="213"/>
    </location>
</feature>
<dbReference type="STRING" id="930990.A0A067MHW9"/>
<dbReference type="InParanoid" id="A0A067MHW9"/>
<evidence type="ECO:0000313" key="2">
    <source>
        <dbReference type="EMBL" id="KDQ11176.1"/>
    </source>
</evidence>
<proteinExistence type="predicted"/>
<protein>
    <submittedName>
        <fullName evidence="2">Uncharacterized protein</fullName>
    </submittedName>
</protein>
<dbReference type="EMBL" id="KL198060">
    <property type="protein sequence ID" value="KDQ11176.1"/>
    <property type="molecule type" value="Genomic_DNA"/>
</dbReference>
<name>A0A067MHW9_BOTB1</name>
<keyword evidence="3" id="KW-1185">Reference proteome</keyword>
<feature type="region of interest" description="Disordered" evidence="1">
    <location>
        <begin position="192"/>
        <end position="213"/>
    </location>
</feature>
<dbReference type="HOGENOM" id="CLU_1294193_0_0_1"/>
<gene>
    <name evidence="2" type="ORF">BOTBODRAFT_177435</name>
</gene>
<dbReference type="Proteomes" id="UP000027195">
    <property type="component" value="Unassembled WGS sequence"/>
</dbReference>
<evidence type="ECO:0000256" key="1">
    <source>
        <dbReference type="SAM" id="MobiDB-lite"/>
    </source>
</evidence>
<reference evidence="3" key="1">
    <citation type="journal article" date="2014" name="Proc. Natl. Acad. Sci. U.S.A.">
        <title>Extensive sampling of basidiomycete genomes demonstrates inadequacy of the white-rot/brown-rot paradigm for wood decay fungi.</title>
        <authorList>
            <person name="Riley R."/>
            <person name="Salamov A.A."/>
            <person name="Brown D.W."/>
            <person name="Nagy L.G."/>
            <person name="Floudas D."/>
            <person name="Held B.W."/>
            <person name="Levasseur A."/>
            <person name="Lombard V."/>
            <person name="Morin E."/>
            <person name="Otillar R."/>
            <person name="Lindquist E.A."/>
            <person name="Sun H."/>
            <person name="LaButti K.M."/>
            <person name="Schmutz J."/>
            <person name="Jabbour D."/>
            <person name="Luo H."/>
            <person name="Baker S.E."/>
            <person name="Pisabarro A.G."/>
            <person name="Walton J.D."/>
            <person name="Blanchette R.A."/>
            <person name="Henrissat B."/>
            <person name="Martin F."/>
            <person name="Cullen D."/>
            <person name="Hibbett D.S."/>
            <person name="Grigoriev I.V."/>
        </authorList>
    </citation>
    <scope>NUCLEOTIDE SEQUENCE [LARGE SCALE GENOMIC DNA]</scope>
    <source>
        <strain evidence="3">FD-172 SS1</strain>
    </source>
</reference>